<feature type="compositionally biased region" description="Polar residues" evidence="1">
    <location>
        <begin position="58"/>
        <end position="74"/>
    </location>
</feature>
<name>A0A6J1UAM6_9SAUR</name>
<accession>A0A6J1UAM6</accession>
<gene>
    <name evidence="5" type="primary">LOC113415042</name>
</gene>
<feature type="compositionally biased region" description="Polar residues" evidence="1">
    <location>
        <begin position="133"/>
        <end position="144"/>
    </location>
</feature>
<protein>
    <submittedName>
        <fullName evidence="5">Uncharacterized protein LOC113415042</fullName>
    </submittedName>
</protein>
<dbReference type="InterPro" id="IPR045206">
    <property type="entry name" value="Maestro_heat-like_prot"/>
</dbReference>
<dbReference type="AlphaFoldDB" id="A0A6J1UAM6"/>
<evidence type="ECO:0000313" key="5">
    <source>
        <dbReference type="RefSeq" id="XP_026528052.1"/>
    </source>
</evidence>
<evidence type="ECO:0000259" key="3">
    <source>
        <dbReference type="Pfam" id="PF23210"/>
    </source>
</evidence>
<dbReference type="GO" id="GO:0005737">
    <property type="term" value="C:cytoplasm"/>
    <property type="evidence" value="ECO:0007669"/>
    <property type="project" value="TreeGrafter"/>
</dbReference>
<keyword evidence="4" id="KW-1185">Reference proteome</keyword>
<evidence type="ECO:0000259" key="2">
    <source>
        <dbReference type="Pfam" id="PF21047"/>
    </source>
</evidence>
<reference evidence="5" key="1">
    <citation type="submission" date="2025-08" db="UniProtKB">
        <authorList>
            <consortium name="RefSeq"/>
        </authorList>
    </citation>
    <scope>IDENTIFICATION</scope>
</reference>
<dbReference type="KEGG" id="nss:113415042"/>
<dbReference type="GeneID" id="113415042"/>
<feature type="region of interest" description="Disordered" evidence="1">
    <location>
        <begin position="125"/>
        <end position="144"/>
    </location>
</feature>
<dbReference type="PANTHER" id="PTHR23120:SF40">
    <property type="entry name" value="MAESTRO HEAT-LIKE REPEAT-CONTAINING PROTEIN FAMILY MEMBER 6"/>
    <property type="match status" value="1"/>
</dbReference>
<feature type="compositionally biased region" description="Polar residues" evidence="1">
    <location>
        <begin position="41"/>
        <end position="50"/>
    </location>
</feature>
<dbReference type="PANTHER" id="PTHR23120">
    <property type="entry name" value="MAESTRO-RELATED HEAT DOMAIN-CONTAINING"/>
    <property type="match status" value="1"/>
</dbReference>
<sequence length="552" mass="61592">MISVVKVSVRGIGKSMEVVTLLPRQLERLRILIQNRNANVGATEEGNNCSPERRPATFSASASEGGQRTGSRPRSPTRGVEKSPTRSRAFHFCRASRDTSISDGEKVRTFWTCCSNCKISPQGFKPQAEKQQTKPCSKSDQTDNYSKQANSFAISVATESTNTRRSDTTISTADTVDSTCLSFISAESEQPSHLLDVEAIVTLMEYAHREDKQFLDNHEENIGFLRAISASCVAAQKSGQDTLDLPYTKNQLTEALVMVMETLPSHSVPSFILSCSMLAVYNLSKMKPPLASELETGILRLALHGIFSMETQTTDPHSVALYRSSFDTMDIMLKGLLSETPTTSHLLFILEHVNFWIRSQDPQERFRAINCSISLLRHVNQQSDFEKSGALPGLGHQVAQFAVCITDSVEEVSYQARDAISCLYQFLLNHMEIAVVAIDHLSSTGLIFLYSTKVAQLAKNQQLIESCHDMLFRNIFTEGQKRAFLQTSLLAMYDPLMRISQAGILLVYSLLGKTAELMQKSAEDVEKEIYKQLHKLRILREVPEALQNFLPN</sequence>
<organism evidence="4 5">
    <name type="scientific">Notechis scutatus</name>
    <name type="common">mainland tiger snake</name>
    <dbReference type="NCBI Taxonomy" id="8663"/>
    <lineage>
        <taxon>Eukaryota</taxon>
        <taxon>Metazoa</taxon>
        <taxon>Chordata</taxon>
        <taxon>Craniata</taxon>
        <taxon>Vertebrata</taxon>
        <taxon>Euteleostomi</taxon>
        <taxon>Lepidosauria</taxon>
        <taxon>Squamata</taxon>
        <taxon>Bifurcata</taxon>
        <taxon>Unidentata</taxon>
        <taxon>Episquamata</taxon>
        <taxon>Toxicofera</taxon>
        <taxon>Serpentes</taxon>
        <taxon>Colubroidea</taxon>
        <taxon>Elapidae</taxon>
        <taxon>Hydrophiinae</taxon>
        <taxon>Notechis</taxon>
    </lineage>
</organism>
<dbReference type="InterPro" id="IPR055408">
    <property type="entry name" value="HEAT_MROH2B-like"/>
</dbReference>
<dbReference type="RefSeq" id="XP_026528052.1">
    <property type="nucleotide sequence ID" value="XM_026672267.1"/>
</dbReference>
<evidence type="ECO:0000256" key="1">
    <source>
        <dbReference type="SAM" id="MobiDB-lite"/>
    </source>
</evidence>
<feature type="domain" description="MROH2B-like HEAT-repeats" evidence="3">
    <location>
        <begin position="216"/>
        <end position="338"/>
    </location>
</feature>
<dbReference type="Pfam" id="PF23210">
    <property type="entry name" value="HEAT_Maestro_2"/>
    <property type="match status" value="1"/>
</dbReference>
<feature type="domain" description="Maestro-like HEAT-repeats" evidence="2">
    <location>
        <begin position="364"/>
        <end position="536"/>
    </location>
</feature>
<evidence type="ECO:0000313" key="4">
    <source>
        <dbReference type="Proteomes" id="UP000504612"/>
    </source>
</evidence>
<dbReference type="InterPro" id="IPR048465">
    <property type="entry name" value="Maestro-like_HEAT"/>
</dbReference>
<proteinExistence type="predicted"/>
<dbReference type="Pfam" id="PF21047">
    <property type="entry name" value="HEAT_Maestro"/>
    <property type="match status" value="1"/>
</dbReference>
<feature type="region of interest" description="Disordered" evidence="1">
    <location>
        <begin position="41"/>
        <end position="87"/>
    </location>
</feature>
<dbReference type="Proteomes" id="UP000504612">
    <property type="component" value="Unplaced"/>
</dbReference>